<feature type="compositionally biased region" description="Basic residues" evidence="1">
    <location>
        <begin position="221"/>
        <end position="245"/>
    </location>
</feature>
<feature type="domain" description="DUF6532" evidence="2">
    <location>
        <begin position="314"/>
        <end position="506"/>
    </location>
</feature>
<protein>
    <recommendedName>
        <fullName evidence="2">DUF6532 domain-containing protein</fullName>
    </recommendedName>
</protein>
<evidence type="ECO:0000256" key="1">
    <source>
        <dbReference type="SAM" id="MobiDB-lite"/>
    </source>
</evidence>
<proteinExistence type="predicted"/>
<feature type="compositionally biased region" description="Basic residues" evidence="1">
    <location>
        <begin position="252"/>
        <end position="271"/>
    </location>
</feature>
<evidence type="ECO:0000313" key="4">
    <source>
        <dbReference type="Proteomes" id="UP000027195"/>
    </source>
</evidence>
<feature type="region of interest" description="Disordered" evidence="1">
    <location>
        <begin position="1"/>
        <end position="301"/>
    </location>
</feature>
<feature type="compositionally biased region" description="Low complexity" evidence="1">
    <location>
        <begin position="105"/>
        <end position="127"/>
    </location>
</feature>
<organism evidence="3 4">
    <name type="scientific">Botryobasidium botryosum (strain FD-172 SS1)</name>
    <dbReference type="NCBI Taxonomy" id="930990"/>
    <lineage>
        <taxon>Eukaryota</taxon>
        <taxon>Fungi</taxon>
        <taxon>Dikarya</taxon>
        <taxon>Basidiomycota</taxon>
        <taxon>Agaricomycotina</taxon>
        <taxon>Agaricomycetes</taxon>
        <taxon>Cantharellales</taxon>
        <taxon>Botryobasidiaceae</taxon>
        <taxon>Botryobasidium</taxon>
    </lineage>
</organism>
<evidence type="ECO:0000259" key="2">
    <source>
        <dbReference type="Pfam" id="PF20149"/>
    </source>
</evidence>
<feature type="compositionally biased region" description="Low complexity" evidence="1">
    <location>
        <begin position="80"/>
        <end position="98"/>
    </location>
</feature>
<gene>
    <name evidence="3" type="ORF">BOTBODRAFT_174840</name>
</gene>
<dbReference type="InterPro" id="IPR045341">
    <property type="entry name" value="DUF6532"/>
</dbReference>
<feature type="compositionally biased region" description="Low complexity" evidence="1">
    <location>
        <begin position="57"/>
        <end position="66"/>
    </location>
</feature>
<dbReference type="STRING" id="930990.A0A067MF33"/>
<feature type="compositionally biased region" description="Polar residues" evidence="1">
    <location>
        <begin position="155"/>
        <end position="167"/>
    </location>
</feature>
<dbReference type="InParanoid" id="A0A067MF33"/>
<reference evidence="4" key="1">
    <citation type="journal article" date="2014" name="Proc. Natl. Acad. Sci. U.S.A.">
        <title>Extensive sampling of basidiomycete genomes demonstrates inadequacy of the white-rot/brown-rot paradigm for wood decay fungi.</title>
        <authorList>
            <person name="Riley R."/>
            <person name="Salamov A.A."/>
            <person name="Brown D.W."/>
            <person name="Nagy L.G."/>
            <person name="Floudas D."/>
            <person name="Held B.W."/>
            <person name="Levasseur A."/>
            <person name="Lombard V."/>
            <person name="Morin E."/>
            <person name="Otillar R."/>
            <person name="Lindquist E.A."/>
            <person name="Sun H."/>
            <person name="LaButti K.M."/>
            <person name="Schmutz J."/>
            <person name="Jabbour D."/>
            <person name="Luo H."/>
            <person name="Baker S.E."/>
            <person name="Pisabarro A.G."/>
            <person name="Walton J.D."/>
            <person name="Blanchette R.A."/>
            <person name="Henrissat B."/>
            <person name="Martin F."/>
            <person name="Cullen D."/>
            <person name="Hibbett D.S."/>
            <person name="Grigoriev I.V."/>
        </authorList>
    </citation>
    <scope>NUCLEOTIDE SEQUENCE [LARGE SCALE GENOMIC DNA]</scope>
    <source>
        <strain evidence="4">FD-172 SS1</strain>
    </source>
</reference>
<feature type="compositionally biased region" description="Basic and acidic residues" evidence="1">
    <location>
        <begin position="45"/>
        <end position="56"/>
    </location>
</feature>
<dbReference type="Proteomes" id="UP000027195">
    <property type="component" value="Unassembled WGS sequence"/>
</dbReference>
<accession>A0A067MF33</accession>
<dbReference type="AlphaFoldDB" id="A0A067MF33"/>
<name>A0A067MF33_BOTB1</name>
<feature type="compositionally biased region" description="Low complexity" evidence="1">
    <location>
        <begin position="1"/>
        <end position="17"/>
    </location>
</feature>
<feature type="compositionally biased region" description="Basic residues" evidence="1">
    <location>
        <begin position="200"/>
        <end position="214"/>
    </location>
</feature>
<keyword evidence="4" id="KW-1185">Reference proteome</keyword>
<dbReference type="EMBL" id="KL198038">
    <property type="protein sequence ID" value="KDQ14353.1"/>
    <property type="molecule type" value="Genomic_DNA"/>
</dbReference>
<dbReference type="Pfam" id="PF20149">
    <property type="entry name" value="DUF6532"/>
    <property type="match status" value="1"/>
</dbReference>
<dbReference type="OrthoDB" id="3268553at2759"/>
<feature type="region of interest" description="Disordered" evidence="1">
    <location>
        <begin position="537"/>
        <end position="562"/>
    </location>
</feature>
<dbReference type="HOGENOM" id="CLU_505242_0_0_1"/>
<evidence type="ECO:0000313" key="3">
    <source>
        <dbReference type="EMBL" id="KDQ14353.1"/>
    </source>
</evidence>
<sequence>MSGAEENAAVDAAGGAAQQSRYPLRARKEVEPAAKAPTAKRKAKAKDPAAKEKDAAEAAARAAARATSKEKDGIAKRGKAATTKAAKAAAAAAAQAAKESTNAEPTTAASAVPVPAAPAPSISSTAVFSAVPLERLQPPTPQIGNVEPPEENPLSAFNTARRSSSPGEDSRLSTPELDSFPPDPPRRRPSPSLPPSPQPRPRRSRTRSRSRSRSRSQYSRPRSRSRSRSHSRSRSRRSSSYRSRRSPSPSYRSRRSHQSRRSRSPAARRPRSQAPDAALLVPEDTEPRLRPNNTGGGSKRGDYEETEVAMIKAAYQFFLIELATVRGYPEDGVIENGTEDDIAAKAWAYARSSVKGSRNIRLNSNLVSLIKVAKWNMRNRLAGKARAHIQLYGIHPTKDLSVNRALITSLLKHYKFLYADPEEEDGLLEHPALIATIKDTWFESGDAAAIPLSFNPIPIPLIALTLTAIHYAFDTIADGPRPKGVRPFTQDAYMQKYADYRTELEEKGRKYPDVMAEAQRTLYAAVTKGTKLAVVEEESPWGSTASSSLDDAFRRRQNQIRR</sequence>